<name>A0ABR4XIK9_9MICO</name>
<keyword evidence="1" id="KW-1133">Transmembrane helix</keyword>
<evidence type="ECO:0000256" key="1">
    <source>
        <dbReference type="SAM" id="Phobius"/>
    </source>
</evidence>
<protein>
    <submittedName>
        <fullName evidence="2">Uncharacterized protein</fullName>
    </submittedName>
</protein>
<keyword evidence="3" id="KW-1185">Reference proteome</keyword>
<sequence>MTGEPVGSDPVRVARRWAVGVLAAGTVVLMAWLVLVLVAVWLVGSAIEQVASRDLGSPDVGGLVVTTLPGLVGGWGVGLGAATLLGRGEAMGARAAGVTAGLLGVVVGAALLAATGVI</sequence>
<evidence type="ECO:0000313" key="3">
    <source>
        <dbReference type="Proteomes" id="UP000029990"/>
    </source>
</evidence>
<evidence type="ECO:0000313" key="2">
    <source>
        <dbReference type="EMBL" id="KGN36039.1"/>
    </source>
</evidence>
<dbReference type="EMBL" id="AVPI01000001">
    <property type="protein sequence ID" value="KGN36039.1"/>
    <property type="molecule type" value="Genomic_DNA"/>
</dbReference>
<keyword evidence="1" id="KW-0812">Transmembrane</keyword>
<gene>
    <name evidence="2" type="ORF">N798_00990</name>
</gene>
<comment type="caution">
    <text evidence="2">The sequence shown here is derived from an EMBL/GenBank/DDBJ whole genome shotgun (WGS) entry which is preliminary data.</text>
</comment>
<accession>A0ABR4XIK9</accession>
<dbReference type="Proteomes" id="UP000029990">
    <property type="component" value="Unassembled WGS sequence"/>
</dbReference>
<feature type="transmembrane region" description="Helical" evidence="1">
    <location>
        <begin position="21"/>
        <end position="43"/>
    </location>
</feature>
<organism evidence="2 3">
    <name type="scientific">Knoellia flava TL1</name>
    <dbReference type="NCBI Taxonomy" id="1385518"/>
    <lineage>
        <taxon>Bacteria</taxon>
        <taxon>Bacillati</taxon>
        <taxon>Actinomycetota</taxon>
        <taxon>Actinomycetes</taxon>
        <taxon>Micrococcales</taxon>
        <taxon>Intrasporangiaceae</taxon>
        <taxon>Knoellia</taxon>
    </lineage>
</organism>
<reference evidence="2 3" key="1">
    <citation type="submission" date="2013-08" db="EMBL/GenBank/DDBJ databases">
        <title>The genome sequence of Knoellia flava.</title>
        <authorList>
            <person name="Zhu W."/>
            <person name="Wang G."/>
        </authorList>
    </citation>
    <scope>NUCLEOTIDE SEQUENCE [LARGE SCALE GENOMIC DNA]</scope>
    <source>
        <strain evidence="2 3">TL1</strain>
    </source>
</reference>
<keyword evidence="1" id="KW-0472">Membrane</keyword>
<feature type="transmembrane region" description="Helical" evidence="1">
    <location>
        <begin position="63"/>
        <end position="85"/>
    </location>
</feature>
<proteinExistence type="predicted"/>
<feature type="transmembrane region" description="Helical" evidence="1">
    <location>
        <begin position="97"/>
        <end position="117"/>
    </location>
</feature>